<evidence type="ECO:0000313" key="2">
    <source>
        <dbReference type="Proteomes" id="UP000693946"/>
    </source>
</evidence>
<reference evidence="1 2" key="1">
    <citation type="journal article" date="2021" name="Sci. Rep.">
        <title>Chromosome anchoring in Senegalese sole (Solea senegalensis) reveals sex-associated markers and genome rearrangements in flatfish.</title>
        <authorList>
            <person name="Guerrero-Cozar I."/>
            <person name="Gomez-Garrido J."/>
            <person name="Berbel C."/>
            <person name="Martinez-Blanch J.F."/>
            <person name="Alioto T."/>
            <person name="Claros M.G."/>
            <person name="Gagnaire P.A."/>
            <person name="Manchado M."/>
        </authorList>
    </citation>
    <scope>NUCLEOTIDE SEQUENCE [LARGE SCALE GENOMIC DNA]</scope>
    <source>
        <strain evidence="1">Sse05_10M</strain>
    </source>
</reference>
<accession>A0AAV6PXV6</accession>
<keyword evidence="2" id="KW-1185">Reference proteome</keyword>
<dbReference type="EMBL" id="JAGKHQ010000020">
    <property type="protein sequence ID" value="KAG7479833.1"/>
    <property type="molecule type" value="Genomic_DNA"/>
</dbReference>
<gene>
    <name evidence="1" type="ORF">JOB18_036224</name>
</gene>
<dbReference type="AlphaFoldDB" id="A0AAV6PXV6"/>
<sequence>MLEPDKSGFEPCLQVLQSCALRTRRAPRATLLALVKWKVSHSKHMLHTGLSLDVAALKQTTDAADLSVTTYTSAGGVWCTAESGAVADVTTRRTKAPVIEYEIAGCQADADAVMSLVTAQVISKLPTELIYSSIELVLKEEACTAISLLTIKQLSSSGYPQLRR</sequence>
<protein>
    <submittedName>
        <fullName evidence="1">Uncharacterized protein</fullName>
    </submittedName>
</protein>
<organism evidence="1 2">
    <name type="scientific">Solea senegalensis</name>
    <name type="common">Senegalese sole</name>
    <dbReference type="NCBI Taxonomy" id="28829"/>
    <lineage>
        <taxon>Eukaryota</taxon>
        <taxon>Metazoa</taxon>
        <taxon>Chordata</taxon>
        <taxon>Craniata</taxon>
        <taxon>Vertebrata</taxon>
        <taxon>Euteleostomi</taxon>
        <taxon>Actinopterygii</taxon>
        <taxon>Neopterygii</taxon>
        <taxon>Teleostei</taxon>
        <taxon>Neoteleostei</taxon>
        <taxon>Acanthomorphata</taxon>
        <taxon>Carangaria</taxon>
        <taxon>Pleuronectiformes</taxon>
        <taxon>Pleuronectoidei</taxon>
        <taxon>Soleidae</taxon>
        <taxon>Solea</taxon>
    </lineage>
</organism>
<dbReference type="Proteomes" id="UP000693946">
    <property type="component" value="Linkage Group LG8"/>
</dbReference>
<proteinExistence type="predicted"/>
<comment type="caution">
    <text evidence="1">The sequence shown here is derived from an EMBL/GenBank/DDBJ whole genome shotgun (WGS) entry which is preliminary data.</text>
</comment>
<name>A0AAV6PXV6_SOLSE</name>
<evidence type="ECO:0000313" key="1">
    <source>
        <dbReference type="EMBL" id="KAG7479833.1"/>
    </source>
</evidence>